<dbReference type="HOGENOM" id="CLU_605680_0_0_1"/>
<organism evidence="1 2">
    <name type="scientific">Serendipita indica (strain DSM 11827)</name>
    <name type="common">Root endophyte fungus</name>
    <name type="synonym">Piriformospora indica</name>
    <dbReference type="NCBI Taxonomy" id="1109443"/>
    <lineage>
        <taxon>Eukaryota</taxon>
        <taxon>Fungi</taxon>
        <taxon>Dikarya</taxon>
        <taxon>Basidiomycota</taxon>
        <taxon>Agaricomycotina</taxon>
        <taxon>Agaricomycetes</taxon>
        <taxon>Sebacinales</taxon>
        <taxon>Serendipitaceae</taxon>
        <taxon>Serendipita</taxon>
    </lineage>
</organism>
<dbReference type="EMBL" id="CAFZ01000083">
    <property type="protein sequence ID" value="CCA70461.1"/>
    <property type="molecule type" value="Genomic_DNA"/>
</dbReference>
<protein>
    <submittedName>
        <fullName evidence="1">Uncharacterized protein</fullName>
    </submittedName>
</protein>
<reference evidence="1 2" key="1">
    <citation type="journal article" date="2011" name="PLoS Pathog.">
        <title>Endophytic Life Strategies Decoded by Genome and Transcriptome Analyses of the Mutualistic Root Symbiont Piriformospora indica.</title>
        <authorList>
            <person name="Zuccaro A."/>
            <person name="Lahrmann U."/>
            <person name="Guldener U."/>
            <person name="Langen G."/>
            <person name="Pfiffi S."/>
            <person name="Biedenkopf D."/>
            <person name="Wong P."/>
            <person name="Samans B."/>
            <person name="Grimm C."/>
            <person name="Basiewicz M."/>
            <person name="Murat C."/>
            <person name="Martin F."/>
            <person name="Kogel K.H."/>
        </authorList>
    </citation>
    <scope>NUCLEOTIDE SEQUENCE [LARGE SCALE GENOMIC DNA]</scope>
    <source>
        <strain evidence="1 2">DSM 11827</strain>
    </source>
</reference>
<dbReference type="InParanoid" id="G4TGL2"/>
<keyword evidence="2" id="KW-1185">Reference proteome</keyword>
<gene>
    <name evidence="1" type="ORF">PIIN_04399</name>
</gene>
<name>G4TGL2_SERID</name>
<dbReference type="Proteomes" id="UP000007148">
    <property type="component" value="Unassembled WGS sequence"/>
</dbReference>
<dbReference type="OrthoDB" id="10421394at2759"/>
<sequence>MSNFSFQLRRKRGPKNVDKSSYNFPTLPNELWLPILIEAMEPSLILDPYCFATNLEHFHHAITNPTTAHDKLACKVAHRMRQSLSLVCRLFRTLVQSIPKKSTEDWLYQADNEPIGYIAPKLRWTDESNKQCARLDLRLAFEHTHRLIVKCSRPVQTYRLFVSRSVAERGVTAQFYSFEELLPTHTTLKVLHMDLEYCAPRLQASAGYDPLSSMLVEDLLGGLTTLSLVMSANGTREILYQPLHLLRLRVLFLKFPVYGVEEDGLRLWRFDSLSVLSLHTMEKNRNVNRIPRISPVVVHFLRRHAQQIHGLRLQPGPWAFPYRSPNILPFDESDLWDAFSTLSSLSTDFRYLHEHLEATSKADNVSIRRLISRLTTISQCGSSMVSSFANGLQTALDIASNCLESVILRNENGSLILDPRLSPRESDIMAMNALRAHCQQRHIKLTTLNELY</sequence>
<evidence type="ECO:0000313" key="1">
    <source>
        <dbReference type="EMBL" id="CCA70461.1"/>
    </source>
</evidence>
<accession>G4TGL2</accession>
<dbReference type="AlphaFoldDB" id="G4TGL2"/>
<proteinExistence type="predicted"/>
<comment type="caution">
    <text evidence="1">The sequence shown here is derived from an EMBL/GenBank/DDBJ whole genome shotgun (WGS) entry which is preliminary data.</text>
</comment>
<evidence type="ECO:0000313" key="2">
    <source>
        <dbReference type="Proteomes" id="UP000007148"/>
    </source>
</evidence>